<dbReference type="Proteomes" id="UP001333710">
    <property type="component" value="Chromosome"/>
</dbReference>
<gene>
    <name evidence="2" type="ORF">MACH26_28820</name>
</gene>
<evidence type="ECO:0000256" key="1">
    <source>
        <dbReference type="SAM" id="SignalP"/>
    </source>
</evidence>
<dbReference type="AlphaFoldDB" id="A0AA48HM70"/>
<organism evidence="2 3">
    <name type="scientific">Planctobacterium marinum</name>
    <dbReference type="NCBI Taxonomy" id="1631968"/>
    <lineage>
        <taxon>Bacteria</taxon>
        <taxon>Pseudomonadati</taxon>
        <taxon>Pseudomonadota</taxon>
        <taxon>Gammaproteobacteria</taxon>
        <taxon>Alteromonadales</taxon>
        <taxon>Alteromonadaceae</taxon>
        <taxon>Planctobacterium</taxon>
    </lineage>
</organism>
<dbReference type="KEGG" id="pmaw:MACH26_28820"/>
<evidence type="ECO:0000313" key="3">
    <source>
        <dbReference type="Proteomes" id="UP001333710"/>
    </source>
</evidence>
<protein>
    <recommendedName>
        <fullName evidence="4">Polymer-forming cytoskeletal protein</fullName>
    </recommendedName>
</protein>
<proteinExistence type="predicted"/>
<dbReference type="RefSeq" id="WP_338293350.1">
    <property type="nucleotide sequence ID" value="NZ_AP027272.1"/>
</dbReference>
<feature type="chain" id="PRO_5041431976" description="Polymer-forming cytoskeletal protein" evidence="1">
    <location>
        <begin position="22"/>
        <end position="217"/>
    </location>
</feature>
<evidence type="ECO:0008006" key="4">
    <source>
        <dbReference type="Google" id="ProtNLM"/>
    </source>
</evidence>
<sequence length="217" mass="22644">MIRLFTALSACLLLSACVIHVGPGSYRNPNVGEDTVFGDIQVPSGQTVGSLSSVNGSISVSFGAKAGHVSTVNGSIELDEKVEVDSITSVNGSINGGKDLRVQGEIETVNGTIRLAQNSSVLGEINSTNGDILLTGVKLQSNLITINGDITVKSDSVIAGNIVVKGNKGSDNNNNKPPVITLAQEVNLMGAILLERPATIKLSNPEHQAKVQRLYLK</sequence>
<evidence type="ECO:0000313" key="2">
    <source>
        <dbReference type="EMBL" id="BDX07361.1"/>
    </source>
</evidence>
<dbReference type="PROSITE" id="PS51257">
    <property type="entry name" value="PROKAR_LIPOPROTEIN"/>
    <property type="match status" value="1"/>
</dbReference>
<keyword evidence="1" id="KW-0732">Signal</keyword>
<keyword evidence="3" id="KW-1185">Reference proteome</keyword>
<feature type="signal peptide" evidence="1">
    <location>
        <begin position="1"/>
        <end position="21"/>
    </location>
</feature>
<name>A0AA48HM70_9ALTE</name>
<dbReference type="EMBL" id="AP027272">
    <property type="protein sequence ID" value="BDX07361.1"/>
    <property type="molecule type" value="Genomic_DNA"/>
</dbReference>
<accession>A0AA48HM70</accession>
<reference evidence="2" key="1">
    <citation type="submission" date="2023-01" db="EMBL/GenBank/DDBJ databases">
        <title>Complete genome sequence of Planctobacterium marinum strain Dej080120_11.</title>
        <authorList>
            <person name="Ueki S."/>
            <person name="Maruyama F."/>
        </authorList>
    </citation>
    <scope>NUCLEOTIDE SEQUENCE</scope>
    <source>
        <strain evidence="2">Dej080120_11</strain>
    </source>
</reference>